<sequence>MPQSTVFTFLALIIIIRGVLAANIHYEIFADNGHPNKCVVEGPKGEVIVESGQSIRHPTKCAQIDCGKDGWALVFYCEEKNPPKGCENDGYENINADFPECCEMNLKCNYARVRQPNGKATTTIRVSEDKRSWQQATGNWLQFQFHFRISPAGHPGKCTISPSLVLNSGVSIKDPTHECRRIVCGHSGRALFQSCGVSILSPPCRYGGYINTDLPYPDCCLRTVLCN</sequence>
<proteinExistence type="predicted"/>
<keyword evidence="2" id="KW-0964">Secreted</keyword>
<keyword evidence="6" id="KW-1185">Reference proteome</keyword>
<dbReference type="EMBL" id="JAMKOV010000002">
    <property type="protein sequence ID" value="KAI8043284.1"/>
    <property type="molecule type" value="Genomic_DNA"/>
</dbReference>
<accession>A0A9P9YUB3</accession>
<evidence type="ECO:0000313" key="6">
    <source>
        <dbReference type="Proteomes" id="UP001059596"/>
    </source>
</evidence>
<dbReference type="GO" id="GO:0005576">
    <property type="term" value="C:extracellular region"/>
    <property type="evidence" value="ECO:0007669"/>
    <property type="project" value="UniProtKB-SubCell"/>
</dbReference>
<dbReference type="AlphaFoldDB" id="A0A9P9YUB3"/>
<dbReference type="InterPro" id="IPR029277">
    <property type="entry name" value="SVWC_dom"/>
</dbReference>
<comment type="subcellular location">
    <subcellularLocation>
        <location evidence="1">Secreted</location>
    </subcellularLocation>
</comment>
<dbReference type="Pfam" id="PF15430">
    <property type="entry name" value="SVWC"/>
    <property type="match status" value="2"/>
</dbReference>
<feature type="domain" description="Single" evidence="4">
    <location>
        <begin position="158"/>
        <end position="226"/>
    </location>
</feature>
<evidence type="ECO:0000313" key="5">
    <source>
        <dbReference type="EMBL" id="KAI8043284.1"/>
    </source>
</evidence>
<keyword evidence="3" id="KW-0732">Signal</keyword>
<gene>
    <name evidence="5" type="ORF">M5D96_004612</name>
</gene>
<feature type="signal peptide" evidence="3">
    <location>
        <begin position="1"/>
        <end position="21"/>
    </location>
</feature>
<evidence type="ECO:0000256" key="2">
    <source>
        <dbReference type="ARBA" id="ARBA00022525"/>
    </source>
</evidence>
<evidence type="ECO:0000259" key="4">
    <source>
        <dbReference type="SMART" id="SM01318"/>
    </source>
</evidence>
<protein>
    <recommendedName>
        <fullName evidence="4">Single domain-containing protein</fullName>
    </recommendedName>
</protein>
<evidence type="ECO:0000256" key="1">
    <source>
        <dbReference type="ARBA" id="ARBA00004613"/>
    </source>
</evidence>
<evidence type="ECO:0000256" key="3">
    <source>
        <dbReference type="SAM" id="SignalP"/>
    </source>
</evidence>
<organism evidence="5 6">
    <name type="scientific">Drosophila gunungcola</name>
    <name type="common">fruit fly</name>
    <dbReference type="NCBI Taxonomy" id="103775"/>
    <lineage>
        <taxon>Eukaryota</taxon>
        <taxon>Metazoa</taxon>
        <taxon>Ecdysozoa</taxon>
        <taxon>Arthropoda</taxon>
        <taxon>Hexapoda</taxon>
        <taxon>Insecta</taxon>
        <taxon>Pterygota</taxon>
        <taxon>Neoptera</taxon>
        <taxon>Endopterygota</taxon>
        <taxon>Diptera</taxon>
        <taxon>Brachycera</taxon>
        <taxon>Muscomorpha</taxon>
        <taxon>Ephydroidea</taxon>
        <taxon>Drosophilidae</taxon>
        <taxon>Drosophila</taxon>
        <taxon>Sophophora</taxon>
    </lineage>
</organism>
<name>A0A9P9YUB3_9MUSC</name>
<comment type="caution">
    <text evidence="5">The sequence shown here is derived from an EMBL/GenBank/DDBJ whole genome shotgun (WGS) entry which is preliminary data.</text>
</comment>
<dbReference type="InterPro" id="IPR053308">
    <property type="entry name" value="Vago-like"/>
</dbReference>
<dbReference type="Proteomes" id="UP001059596">
    <property type="component" value="Unassembled WGS sequence"/>
</dbReference>
<dbReference type="PANTHER" id="PTHR39957">
    <property type="entry name" value="AT09846P1-RELATED"/>
    <property type="match status" value="1"/>
</dbReference>
<dbReference type="PANTHER" id="PTHR39957:SF1">
    <property type="entry name" value="AT09846P1-RELATED"/>
    <property type="match status" value="1"/>
</dbReference>
<dbReference type="SMART" id="SM01318">
    <property type="entry name" value="SVWC"/>
    <property type="match status" value="2"/>
</dbReference>
<feature type="domain" description="Single" evidence="4">
    <location>
        <begin position="38"/>
        <end position="108"/>
    </location>
</feature>
<feature type="chain" id="PRO_5040512264" description="Single domain-containing protein" evidence="3">
    <location>
        <begin position="22"/>
        <end position="227"/>
    </location>
</feature>
<reference evidence="5" key="1">
    <citation type="journal article" date="2023" name="Genome Biol. Evol.">
        <title>Long-read-based Genome Assembly of Drosophila gunungcola Reveals Fewer Chemosensory Genes in Flower-breeding Species.</title>
        <authorList>
            <person name="Negi A."/>
            <person name="Liao B.Y."/>
            <person name="Yeh S.D."/>
        </authorList>
    </citation>
    <scope>NUCLEOTIDE SEQUENCE</scope>
    <source>
        <strain evidence="5">Sukarami</strain>
    </source>
</reference>